<gene>
    <name evidence="4" type="ORF">THAOC_16442</name>
</gene>
<dbReference type="InterPro" id="IPR011051">
    <property type="entry name" value="RmlC_Cupin_sf"/>
</dbReference>
<dbReference type="PANTHER" id="PTHR22966:SF61">
    <property type="entry name" value="2-AMINOETHANETHIOL DIOXYGENASE"/>
    <property type="match status" value="1"/>
</dbReference>
<dbReference type="OMA" id="PPYDESH"/>
<accession>K0SXE8</accession>
<evidence type="ECO:0008006" key="6">
    <source>
        <dbReference type="Google" id="ProtNLM"/>
    </source>
</evidence>
<evidence type="ECO:0000256" key="1">
    <source>
        <dbReference type="ARBA" id="ARBA00022723"/>
    </source>
</evidence>
<comment type="caution">
    <text evidence="4">The sequence shown here is derived from an EMBL/GenBank/DDBJ whole genome shotgun (WGS) entry which is preliminary data.</text>
</comment>
<organism evidence="4 5">
    <name type="scientific">Thalassiosira oceanica</name>
    <name type="common">Marine diatom</name>
    <dbReference type="NCBI Taxonomy" id="159749"/>
    <lineage>
        <taxon>Eukaryota</taxon>
        <taxon>Sar</taxon>
        <taxon>Stramenopiles</taxon>
        <taxon>Ochrophyta</taxon>
        <taxon>Bacillariophyta</taxon>
        <taxon>Coscinodiscophyceae</taxon>
        <taxon>Thalassiosirophycidae</taxon>
        <taxon>Thalassiosirales</taxon>
        <taxon>Thalassiosiraceae</taxon>
        <taxon>Thalassiosira</taxon>
    </lineage>
</organism>
<keyword evidence="2" id="KW-0560">Oxidoreductase</keyword>
<dbReference type="Proteomes" id="UP000266841">
    <property type="component" value="Unassembled WGS sequence"/>
</dbReference>
<keyword evidence="1" id="KW-0479">Metal-binding</keyword>
<dbReference type="GO" id="GO:0046872">
    <property type="term" value="F:metal ion binding"/>
    <property type="evidence" value="ECO:0007669"/>
    <property type="project" value="UniProtKB-KW"/>
</dbReference>
<evidence type="ECO:0000313" key="5">
    <source>
        <dbReference type="Proteomes" id="UP000266841"/>
    </source>
</evidence>
<keyword evidence="5" id="KW-1185">Reference proteome</keyword>
<dbReference type="GO" id="GO:0016702">
    <property type="term" value="F:oxidoreductase activity, acting on single donors with incorporation of molecular oxygen, incorporation of two atoms of oxygen"/>
    <property type="evidence" value="ECO:0007669"/>
    <property type="project" value="InterPro"/>
</dbReference>
<dbReference type="CDD" id="cd20289">
    <property type="entry name" value="cupin_ADO"/>
    <property type="match status" value="1"/>
</dbReference>
<reference evidence="4 5" key="1">
    <citation type="journal article" date="2012" name="Genome Biol.">
        <title>Genome and low-iron response of an oceanic diatom adapted to chronic iron limitation.</title>
        <authorList>
            <person name="Lommer M."/>
            <person name="Specht M."/>
            <person name="Roy A.S."/>
            <person name="Kraemer L."/>
            <person name="Andreson R."/>
            <person name="Gutowska M.A."/>
            <person name="Wolf J."/>
            <person name="Bergner S.V."/>
            <person name="Schilhabel M.B."/>
            <person name="Klostermeier U.C."/>
            <person name="Beiko R.G."/>
            <person name="Rosenstiel P."/>
            <person name="Hippler M."/>
            <person name="Laroche J."/>
        </authorList>
    </citation>
    <scope>NUCLEOTIDE SEQUENCE [LARGE SCALE GENOMIC DNA]</scope>
    <source>
        <strain evidence="4 5">CCMP1005</strain>
    </source>
</reference>
<dbReference type="InterPro" id="IPR014710">
    <property type="entry name" value="RmlC-like_jellyroll"/>
</dbReference>
<dbReference type="Pfam" id="PF07847">
    <property type="entry name" value="PCO_ADO"/>
    <property type="match status" value="1"/>
</dbReference>
<proteinExistence type="predicted"/>
<evidence type="ECO:0000313" key="4">
    <source>
        <dbReference type="EMBL" id="EJK62927.1"/>
    </source>
</evidence>
<protein>
    <recommendedName>
        <fullName evidence="6">Cysteine dioxygenase</fullName>
    </recommendedName>
</protein>
<dbReference type="Gene3D" id="2.60.120.10">
    <property type="entry name" value="Jelly Rolls"/>
    <property type="match status" value="1"/>
</dbReference>
<dbReference type="SUPFAM" id="SSF51182">
    <property type="entry name" value="RmlC-like cupins"/>
    <property type="match status" value="1"/>
</dbReference>
<dbReference type="eggNOG" id="KOG4281">
    <property type="taxonomic scope" value="Eukaryota"/>
</dbReference>
<evidence type="ECO:0000256" key="3">
    <source>
        <dbReference type="ARBA" id="ARBA00023004"/>
    </source>
</evidence>
<dbReference type="PANTHER" id="PTHR22966">
    <property type="entry name" value="2-AMINOETHANETHIOL DIOXYGENASE"/>
    <property type="match status" value="1"/>
</dbReference>
<evidence type="ECO:0000256" key="2">
    <source>
        <dbReference type="ARBA" id="ARBA00023002"/>
    </source>
</evidence>
<dbReference type="OrthoDB" id="271433at2759"/>
<dbReference type="AlphaFoldDB" id="K0SXE8"/>
<sequence length="322" mass="36131">MEEGYDSMTNVDPLQAVLETADHVAANLTRETSGENGNDCLAWHLPADELRGAVQPLIESLERLEADVLLNLVADGKGARVSKQQYCRPIHQLVTPSYKNQRDIVRYLAVADTPTYSVGIFVFPPGSKIPLHDHPDMVVVSRVLYGDFRVESYDLIDAPKKERSTQDTAVAQPTHPPSIFRASFQKLKSFMSFFSEVADEVNDRSLYARPNAQPLGVDGDNLSAPNVTCLYPHEGNFHSFVAGPDGAAVLDILLPPYEDGERDCTFYETRRLETDFSEHDVFRLVPIPAPDDFHCYSVRFHKRQTETSAKLSAWLHWLQKIA</sequence>
<dbReference type="EMBL" id="AGNL01018536">
    <property type="protein sequence ID" value="EJK62927.1"/>
    <property type="molecule type" value="Genomic_DNA"/>
</dbReference>
<dbReference type="InterPro" id="IPR012864">
    <property type="entry name" value="PCO/ADO"/>
</dbReference>
<keyword evidence="3" id="KW-0408">Iron</keyword>
<name>K0SXE8_THAOC</name>